<accession>G0MGK9</accession>
<dbReference type="Proteomes" id="UP000008068">
    <property type="component" value="Unassembled WGS sequence"/>
</dbReference>
<protein>
    <submittedName>
        <fullName evidence="1">Uncharacterized protein</fullName>
    </submittedName>
</protein>
<keyword evidence="2" id="KW-1185">Reference proteome</keyword>
<reference evidence="2" key="1">
    <citation type="submission" date="2011-07" db="EMBL/GenBank/DDBJ databases">
        <authorList>
            <consortium name="Caenorhabditis brenneri Sequencing and Analysis Consortium"/>
            <person name="Wilson R.K."/>
        </authorList>
    </citation>
    <scope>NUCLEOTIDE SEQUENCE [LARGE SCALE GENOMIC DNA]</scope>
    <source>
        <strain evidence="2">PB2801</strain>
    </source>
</reference>
<dbReference type="HOGENOM" id="CLU_3108385_0_0_1"/>
<evidence type="ECO:0000313" key="2">
    <source>
        <dbReference type="Proteomes" id="UP000008068"/>
    </source>
</evidence>
<dbReference type="AlphaFoldDB" id="G0MGK9"/>
<evidence type="ECO:0000313" key="1">
    <source>
        <dbReference type="EMBL" id="EGT56609.1"/>
    </source>
</evidence>
<dbReference type="InParanoid" id="G0MGK9"/>
<name>G0MGK9_CAEBE</name>
<sequence length="51" mass="6009">MQKWQRPEKKENTLQMDGRVELDKTRFMCIRLVIEGSAGRWNQLAEASTVE</sequence>
<organism evidence="2">
    <name type="scientific">Caenorhabditis brenneri</name>
    <name type="common">Nematode worm</name>
    <dbReference type="NCBI Taxonomy" id="135651"/>
    <lineage>
        <taxon>Eukaryota</taxon>
        <taxon>Metazoa</taxon>
        <taxon>Ecdysozoa</taxon>
        <taxon>Nematoda</taxon>
        <taxon>Chromadorea</taxon>
        <taxon>Rhabditida</taxon>
        <taxon>Rhabditina</taxon>
        <taxon>Rhabditomorpha</taxon>
        <taxon>Rhabditoidea</taxon>
        <taxon>Rhabditidae</taxon>
        <taxon>Peloderinae</taxon>
        <taxon>Caenorhabditis</taxon>
    </lineage>
</organism>
<gene>
    <name evidence="1" type="ORF">CAEBREN_10690</name>
</gene>
<dbReference type="EMBL" id="GL379793">
    <property type="protein sequence ID" value="EGT56609.1"/>
    <property type="molecule type" value="Genomic_DNA"/>
</dbReference>
<proteinExistence type="predicted"/>